<comment type="caution">
    <text evidence="2">The sequence shown here is derived from an EMBL/GenBank/DDBJ whole genome shotgun (WGS) entry which is preliminary data.</text>
</comment>
<feature type="region of interest" description="Disordered" evidence="1">
    <location>
        <begin position="18"/>
        <end position="46"/>
    </location>
</feature>
<proteinExistence type="predicted"/>
<accession>A0A328U8J6</accession>
<keyword evidence="3" id="KW-1185">Reference proteome</keyword>
<reference evidence="2 3" key="1">
    <citation type="submission" date="2018-06" db="EMBL/GenBank/DDBJ databases">
        <title>Noncontiguous genome sequence of Ruminococcaceae bacterium ASD2818.</title>
        <authorList>
            <person name="Chaplin A.V."/>
            <person name="Sokolova S.R."/>
            <person name="Kochetkova T.O."/>
            <person name="Goltsov A.Y."/>
            <person name="Trofimov D.Y."/>
            <person name="Efimov B.A."/>
        </authorList>
    </citation>
    <scope>NUCLEOTIDE SEQUENCE [LARGE SCALE GENOMIC DNA]</scope>
    <source>
        <strain evidence="2 3">ASD2818</strain>
    </source>
</reference>
<sequence length="78" mass="8391">MYSPIAFSFFTHSSQQAEARPPVCGQPAPPLKINSHAKDPRKAPPGALILRGTQSYCKPAWANPHGPAGSQRYAKAYA</sequence>
<protein>
    <submittedName>
        <fullName evidence="2">Uncharacterized protein</fullName>
    </submittedName>
</protein>
<dbReference type="EMBL" id="QLYR01000013">
    <property type="protein sequence ID" value="RAQ22465.1"/>
    <property type="molecule type" value="Genomic_DNA"/>
</dbReference>
<evidence type="ECO:0000313" key="2">
    <source>
        <dbReference type="EMBL" id="RAQ22465.1"/>
    </source>
</evidence>
<gene>
    <name evidence="2" type="ORF">DPQ25_13175</name>
</gene>
<name>A0A328U8J6_9FIRM</name>
<dbReference type="AlphaFoldDB" id="A0A328U8J6"/>
<dbReference type="Proteomes" id="UP000249377">
    <property type="component" value="Unassembled WGS sequence"/>
</dbReference>
<organism evidence="2 3">
    <name type="scientific">Hydrogeniiclostridium mannosilyticum</name>
    <dbReference type="NCBI Taxonomy" id="2764322"/>
    <lineage>
        <taxon>Bacteria</taxon>
        <taxon>Bacillati</taxon>
        <taxon>Bacillota</taxon>
        <taxon>Clostridia</taxon>
        <taxon>Eubacteriales</taxon>
        <taxon>Acutalibacteraceae</taxon>
        <taxon>Hydrogeniiclostridium</taxon>
    </lineage>
</organism>
<evidence type="ECO:0000256" key="1">
    <source>
        <dbReference type="SAM" id="MobiDB-lite"/>
    </source>
</evidence>
<evidence type="ECO:0000313" key="3">
    <source>
        <dbReference type="Proteomes" id="UP000249377"/>
    </source>
</evidence>